<dbReference type="STRING" id="1095629.A0A0C9Y6F6"/>
<evidence type="ECO:0000313" key="2">
    <source>
        <dbReference type="Proteomes" id="UP000054477"/>
    </source>
</evidence>
<gene>
    <name evidence="1" type="ORF">K443DRAFT_127470</name>
</gene>
<evidence type="ECO:0000313" key="1">
    <source>
        <dbReference type="EMBL" id="KIK09559.1"/>
    </source>
</evidence>
<dbReference type="EMBL" id="KN838538">
    <property type="protein sequence ID" value="KIK09559.1"/>
    <property type="molecule type" value="Genomic_DNA"/>
</dbReference>
<dbReference type="Proteomes" id="UP000054477">
    <property type="component" value="Unassembled WGS sequence"/>
</dbReference>
<keyword evidence="2" id="KW-1185">Reference proteome</keyword>
<proteinExistence type="predicted"/>
<dbReference type="HOGENOM" id="CLU_075089_0_0_1"/>
<dbReference type="SUPFAM" id="SSF63491">
    <property type="entry name" value="BAG domain"/>
    <property type="match status" value="1"/>
</dbReference>
<sequence>MFGQPFYNNPYQSAGYCYVPASWAYPPTDSGWLHALANQRRCRHQWLPDEDDGSKEEWEYNQLRPQEHLYLDARKRKVTLKRKEREEHVAREQAARRNQVLEEHMMCQGLECEELHHEAASRIQHQYRIHRSLHSIHSLESQFQTLKKRFVFPSSIDFQSSSCPDGVLMVPIKHSSSGTQNDMSSDGDLDTRLAYTARNHALHVHMDSMDKLLMKLDGVESWGNEGVRKRRREPQRCGEDD</sequence>
<accession>A0A0C9Y6F6</accession>
<reference evidence="2" key="2">
    <citation type="submission" date="2015-01" db="EMBL/GenBank/DDBJ databases">
        <title>Evolutionary Origins and Diversification of the Mycorrhizal Mutualists.</title>
        <authorList>
            <consortium name="DOE Joint Genome Institute"/>
            <consortium name="Mycorrhizal Genomics Consortium"/>
            <person name="Kohler A."/>
            <person name="Kuo A."/>
            <person name="Nagy L.G."/>
            <person name="Floudas D."/>
            <person name="Copeland A."/>
            <person name="Barry K.W."/>
            <person name="Cichocki N."/>
            <person name="Veneault-Fourrey C."/>
            <person name="LaButti K."/>
            <person name="Lindquist E.A."/>
            <person name="Lipzen A."/>
            <person name="Lundell T."/>
            <person name="Morin E."/>
            <person name="Murat C."/>
            <person name="Riley R."/>
            <person name="Ohm R."/>
            <person name="Sun H."/>
            <person name="Tunlid A."/>
            <person name="Henrissat B."/>
            <person name="Grigoriev I.V."/>
            <person name="Hibbett D.S."/>
            <person name="Martin F."/>
        </authorList>
    </citation>
    <scope>NUCLEOTIDE SEQUENCE [LARGE SCALE GENOMIC DNA]</scope>
    <source>
        <strain evidence="2">LaAM-08-1</strain>
    </source>
</reference>
<dbReference type="OrthoDB" id="333905at2759"/>
<protein>
    <submittedName>
        <fullName evidence="1">Uncharacterized protein</fullName>
    </submittedName>
</protein>
<organism evidence="1 2">
    <name type="scientific">Laccaria amethystina LaAM-08-1</name>
    <dbReference type="NCBI Taxonomy" id="1095629"/>
    <lineage>
        <taxon>Eukaryota</taxon>
        <taxon>Fungi</taxon>
        <taxon>Dikarya</taxon>
        <taxon>Basidiomycota</taxon>
        <taxon>Agaricomycotina</taxon>
        <taxon>Agaricomycetes</taxon>
        <taxon>Agaricomycetidae</taxon>
        <taxon>Agaricales</taxon>
        <taxon>Agaricineae</taxon>
        <taxon>Hydnangiaceae</taxon>
        <taxon>Laccaria</taxon>
    </lineage>
</organism>
<name>A0A0C9Y6F6_9AGAR</name>
<dbReference type="AlphaFoldDB" id="A0A0C9Y6F6"/>
<reference evidence="1 2" key="1">
    <citation type="submission" date="2014-04" db="EMBL/GenBank/DDBJ databases">
        <authorList>
            <consortium name="DOE Joint Genome Institute"/>
            <person name="Kuo A."/>
            <person name="Kohler A."/>
            <person name="Nagy L.G."/>
            <person name="Floudas D."/>
            <person name="Copeland A."/>
            <person name="Barry K.W."/>
            <person name="Cichocki N."/>
            <person name="Veneault-Fourrey C."/>
            <person name="LaButti K."/>
            <person name="Lindquist E.A."/>
            <person name="Lipzen A."/>
            <person name="Lundell T."/>
            <person name="Morin E."/>
            <person name="Murat C."/>
            <person name="Sun H."/>
            <person name="Tunlid A."/>
            <person name="Henrissat B."/>
            <person name="Grigoriev I.V."/>
            <person name="Hibbett D.S."/>
            <person name="Martin F."/>
            <person name="Nordberg H.P."/>
            <person name="Cantor M.N."/>
            <person name="Hua S.X."/>
        </authorList>
    </citation>
    <scope>NUCLEOTIDE SEQUENCE [LARGE SCALE GENOMIC DNA]</scope>
    <source>
        <strain evidence="1 2">LaAM-08-1</strain>
    </source>
</reference>